<proteinExistence type="predicted"/>
<dbReference type="SUPFAM" id="SSF54909">
    <property type="entry name" value="Dimeric alpha+beta barrel"/>
    <property type="match status" value="1"/>
</dbReference>
<keyword evidence="1" id="KW-0560">Oxidoreductase</keyword>
<protein>
    <submittedName>
        <fullName evidence="1">Antibiotic biosynthesis monooxygenase</fullName>
    </submittedName>
</protein>
<organism evidence="1 2">
    <name type="scientific">Rhizobium leguminosarum bv. viciae</name>
    <dbReference type="NCBI Taxonomy" id="387"/>
    <lineage>
        <taxon>Bacteria</taxon>
        <taxon>Pseudomonadati</taxon>
        <taxon>Pseudomonadota</taxon>
        <taxon>Alphaproteobacteria</taxon>
        <taxon>Hyphomicrobiales</taxon>
        <taxon>Rhizobiaceae</taxon>
        <taxon>Rhizobium/Agrobacterium group</taxon>
        <taxon>Rhizobium</taxon>
    </lineage>
</organism>
<dbReference type="PROSITE" id="PS51725">
    <property type="entry name" value="ABM"/>
    <property type="match status" value="1"/>
</dbReference>
<sequence>MESTMSLMRPMDPAFPIDRQIAIDASAIVLINLFTLDKADEQAFLDAWQADAAFMKRQPGFISTQMHRAVGESPAYLNYAVWESTADFRAAFSHPEFRAKLSAYPSSAVASPHLFQKVAVPGICVA</sequence>
<dbReference type="GO" id="GO:0004497">
    <property type="term" value="F:monooxygenase activity"/>
    <property type="evidence" value="ECO:0007669"/>
    <property type="project" value="UniProtKB-KW"/>
</dbReference>
<name>A0A4R0BM44_RHILV</name>
<keyword evidence="1" id="KW-0503">Monooxygenase</keyword>
<dbReference type="Pfam" id="PF03992">
    <property type="entry name" value="ABM"/>
    <property type="match status" value="1"/>
</dbReference>
<dbReference type="InterPro" id="IPR007138">
    <property type="entry name" value="ABM_dom"/>
</dbReference>
<gene>
    <name evidence="1" type="ORF">GFL91_16150</name>
</gene>
<dbReference type="InterPro" id="IPR011008">
    <property type="entry name" value="Dimeric_a/b-barrel"/>
</dbReference>
<evidence type="ECO:0000313" key="1">
    <source>
        <dbReference type="EMBL" id="NKM46477.1"/>
    </source>
</evidence>
<dbReference type="EMBL" id="WIEZ01000008">
    <property type="protein sequence ID" value="NKM46477.1"/>
    <property type="molecule type" value="Genomic_DNA"/>
</dbReference>
<dbReference type="AlphaFoldDB" id="A0A4R0BM44"/>
<accession>A0A4R0BM44</accession>
<reference evidence="1" key="1">
    <citation type="submission" date="2019-10" db="EMBL/GenBank/DDBJ databases">
        <title>Rhizobium leguminosarum symbiovar viciae collection.</title>
        <authorList>
            <person name="Boivin S."/>
            <person name="Lepetit M."/>
        </authorList>
    </citation>
    <scope>NUCLEOTIDE SEQUENCE</scope>
    <source>
        <strain evidence="1">L143</strain>
    </source>
</reference>
<evidence type="ECO:0000313" key="2">
    <source>
        <dbReference type="Proteomes" id="UP000662259"/>
    </source>
</evidence>
<comment type="caution">
    <text evidence="1">The sequence shown here is derived from an EMBL/GenBank/DDBJ whole genome shotgun (WGS) entry which is preliminary data.</text>
</comment>
<dbReference type="Proteomes" id="UP000662259">
    <property type="component" value="Unassembled WGS sequence"/>
</dbReference>
<dbReference type="Gene3D" id="3.30.70.100">
    <property type="match status" value="1"/>
</dbReference>